<protein>
    <submittedName>
        <fullName evidence="1">Uncharacterized protein</fullName>
    </submittedName>
</protein>
<dbReference type="EMBL" id="MU004441">
    <property type="protein sequence ID" value="KAF2650892.1"/>
    <property type="molecule type" value="Genomic_DNA"/>
</dbReference>
<reference evidence="1" key="1">
    <citation type="journal article" date="2020" name="Stud. Mycol.">
        <title>101 Dothideomycetes genomes: a test case for predicting lifestyles and emergence of pathogens.</title>
        <authorList>
            <person name="Haridas S."/>
            <person name="Albert R."/>
            <person name="Binder M."/>
            <person name="Bloem J."/>
            <person name="Labutti K."/>
            <person name="Salamov A."/>
            <person name="Andreopoulos B."/>
            <person name="Baker S."/>
            <person name="Barry K."/>
            <person name="Bills G."/>
            <person name="Bluhm B."/>
            <person name="Cannon C."/>
            <person name="Castanera R."/>
            <person name="Culley D."/>
            <person name="Daum C."/>
            <person name="Ezra D."/>
            <person name="Gonzalez J."/>
            <person name="Henrissat B."/>
            <person name="Kuo A."/>
            <person name="Liang C."/>
            <person name="Lipzen A."/>
            <person name="Lutzoni F."/>
            <person name="Magnuson J."/>
            <person name="Mondo S."/>
            <person name="Nolan M."/>
            <person name="Ohm R."/>
            <person name="Pangilinan J."/>
            <person name="Park H.-J."/>
            <person name="Ramirez L."/>
            <person name="Alfaro M."/>
            <person name="Sun H."/>
            <person name="Tritt A."/>
            <person name="Yoshinaga Y."/>
            <person name="Zwiers L.-H."/>
            <person name="Turgeon B."/>
            <person name="Goodwin S."/>
            <person name="Spatafora J."/>
            <person name="Crous P."/>
            <person name="Grigoriev I."/>
        </authorList>
    </citation>
    <scope>NUCLEOTIDE SEQUENCE</scope>
    <source>
        <strain evidence="1">CBS 122681</strain>
    </source>
</reference>
<gene>
    <name evidence="1" type="ORF">K491DRAFT_696915</name>
</gene>
<dbReference type="Proteomes" id="UP000799324">
    <property type="component" value="Unassembled WGS sequence"/>
</dbReference>
<dbReference type="AlphaFoldDB" id="A0A6A6STK8"/>
<dbReference type="OrthoDB" id="2851338at2759"/>
<keyword evidence="2" id="KW-1185">Reference proteome</keyword>
<organism evidence="1 2">
    <name type="scientific">Lophiostoma macrostomum CBS 122681</name>
    <dbReference type="NCBI Taxonomy" id="1314788"/>
    <lineage>
        <taxon>Eukaryota</taxon>
        <taxon>Fungi</taxon>
        <taxon>Dikarya</taxon>
        <taxon>Ascomycota</taxon>
        <taxon>Pezizomycotina</taxon>
        <taxon>Dothideomycetes</taxon>
        <taxon>Pleosporomycetidae</taxon>
        <taxon>Pleosporales</taxon>
        <taxon>Lophiostomataceae</taxon>
        <taxon>Lophiostoma</taxon>
    </lineage>
</organism>
<accession>A0A6A6STK8</accession>
<evidence type="ECO:0000313" key="1">
    <source>
        <dbReference type="EMBL" id="KAF2650892.1"/>
    </source>
</evidence>
<name>A0A6A6STK8_9PLEO</name>
<sequence>MSQAIKGPGMLWVTSRIAKSAQDILDEKTFLKWYDEDHIAEIVETDGIKDAFRYIDVEKGSPSVPKPFLAFYPMPDLAFTQGPGFRNIRVKSDILPGSGIVYDLGDIDVSYMGLVGQTDAKSKTEPASHLLVSAIEPATNASDDQVNRFFEDQISTVSKAPNYVRSLRFKLLYARTNAQSRALKGLPTTDEPAPEPPTWQAVHEFSAEPAQAIREKVKNDSSEVLTKAKQNELHVYKLAKVHGGGKFFE</sequence>
<evidence type="ECO:0000313" key="2">
    <source>
        <dbReference type="Proteomes" id="UP000799324"/>
    </source>
</evidence>
<proteinExistence type="predicted"/>